<keyword evidence="2" id="KW-1185">Reference proteome</keyword>
<dbReference type="Proteomes" id="UP000233766">
    <property type="component" value="Unassembled WGS sequence"/>
</dbReference>
<comment type="caution">
    <text evidence="1">The sequence shown here is derived from an EMBL/GenBank/DDBJ whole genome shotgun (WGS) entry which is preliminary data.</text>
</comment>
<organism evidence="1 2">
    <name type="scientific">Nocardia fluminea</name>
    <dbReference type="NCBI Taxonomy" id="134984"/>
    <lineage>
        <taxon>Bacteria</taxon>
        <taxon>Bacillati</taxon>
        <taxon>Actinomycetota</taxon>
        <taxon>Actinomycetes</taxon>
        <taxon>Mycobacteriales</taxon>
        <taxon>Nocardiaceae</taxon>
        <taxon>Nocardia</taxon>
    </lineage>
</organism>
<reference evidence="1 2" key="1">
    <citation type="submission" date="2017-12" db="EMBL/GenBank/DDBJ databases">
        <title>Sequencing the genomes of 1000 Actinobacteria strains.</title>
        <authorList>
            <person name="Klenk H.-P."/>
        </authorList>
    </citation>
    <scope>NUCLEOTIDE SEQUENCE [LARGE SCALE GENOMIC DNA]</scope>
    <source>
        <strain evidence="1 2">DSM 44489</strain>
    </source>
</reference>
<dbReference type="OrthoDB" id="4502104at2"/>
<sequence>MYHNAHFTDNNTALAIAQLTLRDRDVLREAQRWTSGHRGPIVDDTDTLADADLSAFVTEVVKCGAVALAATGQASDAKELERMVAEVGEKAAASAARAAELTGQAAKDASAVMIKTVDSAKKALAEADANYRKEMATTLTAATTNITDQVNRLFGGSDPELVARLEPVLKQFSAELTMKAATGTQELIATATKQFDLNDPTSPIAKHTAALDARQLQMSDLLMANHADLAKRFEEMTAALKVREAKAALISMTPRKGESFAAGIHRFMEPIAAGLGDEYYDTGAMVGVLPRCKKGDGLLTTAEGARVVIEMTDSQRPGWSDYLVEAERNRQAAASLGIVRLPEQNGGETLRVLGPRRVVLAFDPETDEPDLLRACVLLMRTASVTVVARGGGEQLATAAEKVQSALSKLEKLTTAKKSADVIRREATKIDKTVTDFATEVELVLAEAVTALTISAGPMPLAVVSTDVA</sequence>
<proteinExistence type="predicted"/>
<evidence type="ECO:0000313" key="2">
    <source>
        <dbReference type="Proteomes" id="UP000233766"/>
    </source>
</evidence>
<accession>A0A2N3WYP2</accession>
<protein>
    <recommendedName>
        <fullName evidence="3">Fis family transcriptional regulator</fullName>
    </recommendedName>
</protein>
<dbReference type="EMBL" id="PJMW01000001">
    <property type="protein sequence ID" value="PKV98969.1"/>
    <property type="molecule type" value="Genomic_DNA"/>
</dbReference>
<dbReference type="AlphaFoldDB" id="A0A2N3WYP2"/>
<name>A0A2N3WYP2_9NOCA</name>
<gene>
    <name evidence="1" type="ORF">ATK86_1006</name>
</gene>
<evidence type="ECO:0008006" key="3">
    <source>
        <dbReference type="Google" id="ProtNLM"/>
    </source>
</evidence>
<evidence type="ECO:0000313" key="1">
    <source>
        <dbReference type="EMBL" id="PKV98969.1"/>
    </source>
</evidence>